<evidence type="ECO:0000256" key="2">
    <source>
        <dbReference type="SAM" id="Phobius"/>
    </source>
</evidence>
<organism evidence="3 4">
    <name type="scientific">Candidatus Kaiserbacteria bacterium RIFCSPHIGHO2_01_FULL_54_36b</name>
    <dbReference type="NCBI Taxonomy" id="1798483"/>
    <lineage>
        <taxon>Bacteria</taxon>
        <taxon>Candidatus Kaiseribacteriota</taxon>
    </lineage>
</organism>
<accession>A0A1F6CMJ5</accession>
<feature type="coiled-coil region" evidence="1">
    <location>
        <begin position="243"/>
        <end position="274"/>
    </location>
</feature>
<proteinExistence type="predicted"/>
<keyword evidence="2" id="KW-1133">Transmembrane helix</keyword>
<feature type="transmembrane region" description="Helical" evidence="2">
    <location>
        <begin position="316"/>
        <end position="337"/>
    </location>
</feature>
<comment type="caution">
    <text evidence="3">The sequence shown here is derived from an EMBL/GenBank/DDBJ whole genome shotgun (WGS) entry which is preliminary data.</text>
</comment>
<evidence type="ECO:0000313" key="3">
    <source>
        <dbReference type="EMBL" id="OGG50345.1"/>
    </source>
</evidence>
<keyword evidence="2" id="KW-0472">Membrane</keyword>
<gene>
    <name evidence="3" type="ORF">A2704_05365</name>
</gene>
<name>A0A1F6CMJ5_9BACT</name>
<evidence type="ECO:0008006" key="5">
    <source>
        <dbReference type="Google" id="ProtNLM"/>
    </source>
</evidence>
<sequence>MADEQSGTFPHISRPRRISWLTIVLALLAVGTFIAISNSDGRYYPVPMMGSIEDDFRVSPAMMEGDGGSYDRAVSVQSGMMAPDYYYSPNVPANDTRELLKTSYGAEMRTRDVQGLTRRVETTVRGHSGRIDQMSSAEKYGYVSFVVPVSKYETFRTELESLVGSRFLTVDIQSQNMLPQKQSIEEQQKQADETLAEYKADRQRLVSAHATTVRSIQTRIDADTQELANLRALPPTYDIQVQIQQVSDNLALLKRQLANENASYSAQLSNADSNIEYAEEWQEAVKKQDTALMDDVATVNGSVSISWISLWEMAQVYLPGYWIPAIFAMLTILSFLWDRRRFGTA</sequence>
<dbReference type="EMBL" id="MFKW01000052">
    <property type="protein sequence ID" value="OGG50345.1"/>
    <property type="molecule type" value="Genomic_DNA"/>
</dbReference>
<dbReference type="AlphaFoldDB" id="A0A1F6CMJ5"/>
<dbReference type="Proteomes" id="UP000176445">
    <property type="component" value="Unassembled WGS sequence"/>
</dbReference>
<keyword evidence="1" id="KW-0175">Coiled coil</keyword>
<evidence type="ECO:0000313" key="4">
    <source>
        <dbReference type="Proteomes" id="UP000176445"/>
    </source>
</evidence>
<reference evidence="3 4" key="1">
    <citation type="journal article" date="2016" name="Nat. Commun.">
        <title>Thousands of microbial genomes shed light on interconnected biogeochemical processes in an aquifer system.</title>
        <authorList>
            <person name="Anantharaman K."/>
            <person name="Brown C.T."/>
            <person name="Hug L.A."/>
            <person name="Sharon I."/>
            <person name="Castelle C.J."/>
            <person name="Probst A.J."/>
            <person name="Thomas B.C."/>
            <person name="Singh A."/>
            <person name="Wilkins M.J."/>
            <person name="Karaoz U."/>
            <person name="Brodie E.L."/>
            <person name="Williams K.H."/>
            <person name="Hubbard S.S."/>
            <person name="Banfield J.F."/>
        </authorList>
    </citation>
    <scope>NUCLEOTIDE SEQUENCE [LARGE SCALE GENOMIC DNA]</scope>
</reference>
<evidence type="ECO:0000256" key="1">
    <source>
        <dbReference type="SAM" id="Coils"/>
    </source>
</evidence>
<protein>
    <recommendedName>
        <fullName evidence="5">DUF4349 domain-containing protein</fullName>
    </recommendedName>
</protein>
<keyword evidence="2" id="KW-0812">Transmembrane</keyword>
<feature type="transmembrane region" description="Helical" evidence="2">
    <location>
        <begin position="18"/>
        <end position="36"/>
    </location>
</feature>